<sequence>GAYGLLCLGRSAGSDGPNCGGDAVLGQGLWVITQASGL</sequence>
<gene>
    <name evidence="1" type="ORF">AVDCRST_MAG41-1214</name>
</gene>
<protein>
    <submittedName>
        <fullName evidence="1">Uncharacterized protein</fullName>
    </submittedName>
</protein>
<dbReference type="AlphaFoldDB" id="A0A6J4HZX1"/>
<name>A0A6J4HZX1_9ACTN</name>
<reference evidence="1" key="1">
    <citation type="submission" date="2020-02" db="EMBL/GenBank/DDBJ databases">
        <authorList>
            <person name="Meier V. D."/>
        </authorList>
    </citation>
    <scope>NUCLEOTIDE SEQUENCE</scope>
    <source>
        <strain evidence="1">AVDCRST_MAG41</strain>
    </source>
</reference>
<dbReference type="EMBL" id="CADCTP010000117">
    <property type="protein sequence ID" value="CAA9236426.1"/>
    <property type="molecule type" value="Genomic_DNA"/>
</dbReference>
<proteinExistence type="predicted"/>
<feature type="non-terminal residue" evidence="1">
    <location>
        <position position="38"/>
    </location>
</feature>
<organism evidence="1">
    <name type="scientific">uncultured Mycobacteriales bacterium</name>
    <dbReference type="NCBI Taxonomy" id="581187"/>
    <lineage>
        <taxon>Bacteria</taxon>
        <taxon>Bacillati</taxon>
        <taxon>Actinomycetota</taxon>
        <taxon>Actinomycetes</taxon>
        <taxon>Mycobacteriales</taxon>
        <taxon>environmental samples</taxon>
    </lineage>
</organism>
<feature type="non-terminal residue" evidence="1">
    <location>
        <position position="1"/>
    </location>
</feature>
<accession>A0A6J4HZX1</accession>
<evidence type="ECO:0000313" key="1">
    <source>
        <dbReference type="EMBL" id="CAA9236426.1"/>
    </source>
</evidence>